<evidence type="ECO:0000313" key="2">
    <source>
        <dbReference type="EMBL" id="BFP44309.1"/>
    </source>
</evidence>
<dbReference type="GO" id="GO:0005975">
    <property type="term" value="P:carbohydrate metabolic process"/>
    <property type="evidence" value="ECO:0007669"/>
    <property type="project" value="InterPro"/>
</dbReference>
<protein>
    <recommendedName>
        <fullName evidence="1">GH16 domain-containing protein</fullName>
    </recommendedName>
</protein>
<reference evidence="2" key="1">
    <citation type="submission" date="2024-07" db="EMBL/GenBank/DDBJ databases">
        <title>Complete genome sequences of cellulolytic bacteria, Kitasatospora sp. CMC57 and Streptomyces sp. CMC78, isolated from Japanese agricultural soil.</title>
        <authorList>
            <person name="Hashimoto T."/>
            <person name="Ito M."/>
            <person name="Iwamoto M."/>
            <person name="Fukahori D."/>
            <person name="Shoda T."/>
            <person name="Sakoda M."/>
            <person name="Morohoshi T."/>
            <person name="Mitsuboshi M."/>
            <person name="Nishizawa T."/>
        </authorList>
    </citation>
    <scope>NUCLEOTIDE SEQUENCE</scope>
    <source>
        <strain evidence="2">CMC57</strain>
    </source>
</reference>
<organism evidence="2">
    <name type="scientific">Kitasatospora sp. CMC57</name>
    <dbReference type="NCBI Taxonomy" id="3231513"/>
    <lineage>
        <taxon>Bacteria</taxon>
        <taxon>Bacillati</taxon>
        <taxon>Actinomycetota</taxon>
        <taxon>Actinomycetes</taxon>
        <taxon>Kitasatosporales</taxon>
        <taxon>Streptomycetaceae</taxon>
        <taxon>Kitasatospora</taxon>
    </lineage>
</organism>
<accession>A0AB33JSN0</accession>
<dbReference type="InterPro" id="IPR013320">
    <property type="entry name" value="ConA-like_dom_sf"/>
</dbReference>
<dbReference type="EMBL" id="AP035881">
    <property type="protein sequence ID" value="BFP44309.1"/>
    <property type="molecule type" value="Genomic_DNA"/>
</dbReference>
<evidence type="ECO:0000259" key="1">
    <source>
        <dbReference type="PROSITE" id="PS51762"/>
    </source>
</evidence>
<dbReference type="Gene3D" id="2.60.120.200">
    <property type="match status" value="1"/>
</dbReference>
<dbReference type="PROSITE" id="PS51762">
    <property type="entry name" value="GH16_2"/>
    <property type="match status" value="1"/>
</dbReference>
<dbReference type="GO" id="GO:0004553">
    <property type="term" value="F:hydrolase activity, hydrolyzing O-glycosyl compounds"/>
    <property type="evidence" value="ECO:0007669"/>
    <property type="project" value="InterPro"/>
</dbReference>
<gene>
    <name evidence="2" type="ORF">KCMC57_06770</name>
</gene>
<dbReference type="SUPFAM" id="SSF49899">
    <property type="entry name" value="Concanavalin A-like lectins/glucanases"/>
    <property type="match status" value="1"/>
</dbReference>
<sequence>MQLFSLLLSALLPLVAVLVPPGERPAVVDTRIAFSDGFDRLSVGAGGTWGWRSTAYRDGCTDNPQDYKLDHLTPEALRSEGGALVITARPGDAGRWNTGLLTTGDSCGSGGSGAQVRTGDFLLTRVRLPQAGTGAWPALWTWRDGRNELDVFEWHADRPHTLEFVNHVRGGEGTYSSFDVAPGEWTYVGIRFGESSTTWYVGSDRDRLTEAFDDGAGVGRDFSAYLVLSLSVSSGRYHRAPQQAEPAELAVDEITVYRGTPPGVPPQR</sequence>
<dbReference type="AlphaFoldDB" id="A0AB33JSN0"/>
<feature type="domain" description="GH16" evidence="1">
    <location>
        <begin position="13"/>
        <end position="262"/>
    </location>
</feature>
<dbReference type="InterPro" id="IPR000757">
    <property type="entry name" value="Beta-glucanase-like"/>
</dbReference>
<name>A0AB33JSN0_9ACTN</name>
<dbReference type="RefSeq" id="WP_407986910.1">
    <property type="nucleotide sequence ID" value="NZ_AP035881.2"/>
</dbReference>
<proteinExistence type="predicted"/>